<accession>A0A7D5GJ06</accession>
<evidence type="ECO:0000259" key="1">
    <source>
        <dbReference type="Pfam" id="PF24035"/>
    </source>
</evidence>
<reference evidence="2 3" key="1">
    <citation type="submission" date="2020-07" db="EMBL/GenBank/DDBJ databases">
        <title>Gai3-2, isolated from salt lake.</title>
        <authorList>
            <person name="Cui H."/>
            <person name="Shi X."/>
        </authorList>
    </citation>
    <scope>NUCLEOTIDE SEQUENCE [LARGE SCALE GENOMIC DNA]</scope>
    <source>
        <strain evidence="2 3">Gai3-2</strain>
    </source>
</reference>
<feature type="domain" description="DUF7344" evidence="1">
    <location>
        <begin position="27"/>
        <end position="101"/>
    </location>
</feature>
<dbReference type="OrthoDB" id="291296at2157"/>
<evidence type="ECO:0000313" key="2">
    <source>
        <dbReference type="EMBL" id="QLG28551.1"/>
    </source>
</evidence>
<dbReference type="InterPro" id="IPR055768">
    <property type="entry name" value="DUF7344"/>
</dbReference>
<keyword evidence="3" id="KW-1185">Reference proteome</keyword>
<dbReference type="GeneID" id="56029926"/>
<dbReference type="RefSeq" id="WP_179170125.1">
    <property type="nucleotide sequence ID" value="NZ_CP058529.1"/>
</dbReference>
<dbReference type="Pfam" id="PF24035">
    <property type="entry name" value="DUF7344"/>
    <property type="match status" value="1"/>
</dbReference>
<protein>
    <recommendedName>
        <fullName evidence="1">DUF7344 domain-containing protein</fullName>
    </recommendedName>
</protein>
<sequence length="126" mass="13966">MEYRQAREMSGATERVYEPTLSPDTVFEVLADRDRRAALSYLRESEDDAVSFETLTTHVAERDADPDGRDRGQLAVRLHHATVPRLAGAGLVEYDARSGSIRYRGHPVVERCLDCALDSGASATSR</sequence>
<organism evidence="2 3">
    <name type="scientific">Halorarum halophilum</name>
    <dbReference type="NCBI Taxonomy" id="2743090"/>
    <lineage>
        <taxon>Archaea</taxon>
        <taxon>Methanobacteriati</taxon>
        <taxon>Methanobacteriota</taxon>
        <taxon>Stenosarchaea group</taxon>
        <taxon>Halobacteria</taxon>
        <taxon>Halobacteriales</taxon>
        <taxon>Haloferacaceae</taxon>
        <taxon>Halorarum</taxon>
    </lineage>
</organism>
<proteinExistence type="predicted"/>
<dbReference type="InterPro" id="IPR036388">
    <property type="entry name" value="WH-like_DNA-bd_sf"/>
</dbReference>
<dbReference type="Gene3D" id="1.10.10.10">
    <property type="entry name" value="Winged helix-like DNA-binding domain superfamily/Winged helix DNA-binding domain"/>
    <property type="match status" value="1"/>
</dbReference>
<dbReference type="AlphaFoldDB" id="A0A7D5GJ06"/>
<dbReference type="EMBL" id="CP058529">
    <property type="protein sequence ID" value="QLG28551.1"/>
    <property type="molecule type" value="Genomic_DNA"/>
</dbReference>
<evidence type="ECO:0000313" key="3">
    <source>
        <dbReference type="Proteomes" id="UP000509750"/>
    </source>
</evidence>
<name>A0A7D5GJ06_9EURY</name>
<dbReference type="KEGG" id="halg:HUG10_13795"/>
<gene>
    <name evidence="2" type="ORF">HUG10_13795</name>
</gene>
<dbReference type="Proteomes" id="UP000509750">
    <property type="component" value="Chromosome"/>
</dbReference>